<feature type="compositionally biased region" description="Low complexity" evidence="5">
    <location>
        <begin position="735"/>
        <end position="751"/>
    </location>
</feature>
<dbReference type="InterPro" id="IPR040131">
    <property type="entry name" value="MnmG_N"/>
</dbReference>
<dbReference type="PANTHER" id="PTHR11806:SF0">
    <property type="entry name" value="PROTEIN MTO1 HOMOLOG, MITOCHONDRIAL"/>
    <property type="match status" value="1"/>
</dbReference>
<keyword evidence="4" id="KW-0274">FAD</keyword>
<feature type="region of interest" description="Disordered" evidence="5">
    <location>
        <begin position="714"/>
        <end position="751"/>
    </location>
</feature>
<reference evidence="7 8" key="1">
    <citation type="submission" date="2024-06" db="EMBL/GenBank/DDBJ databases">
        <authorList>
            <person name="Kraege A."/>
            <person name="Thomma B."/>
        </authorList>
    </citation>
    <scope>NUCLEOTIDE SEQUENCE [LARGE SCALE GENOMIC DNA]</scope>
</reference>
<feature type="compositionally biased region" description="Basic and acidic residues" evidence="5">
    <location>
        <begin position="718"/>
        <end position="733"/>
    </location>
</feature>
<dbReference type="InterPro" id="IPR044920">
    <property type="entry name" value="MnmG_C_subdom_sf"/>
</dbReference>
<accession>A0ABP1FSC6</accession>
<comment type="caution">
    <text evidence="7">The sequence shown here is derived from an EMBL/GenBank/DDBJ whole genome shotgun (WGS) entry which is preliminary data.</text>
</comment>
<evidence type="ECO:0000259" key="6">
    <source>
        <dbReference type="SMART" id="SM01228"/>
    </source>
</evidence>
<dbReference type="InterPro" id="IPR049312">
    <property type="entry name" value="GIDA_C_N"/>
</dbReference>
<evidence type="ECO:0000256" key="3">
    <source>
        <dbReference type="ARBA" id="ARBA00022630"/>
    </source>
</evidence>
<dbReference type="PROSITE" id="PS01281">
    <property type="entry name" value="GIDA_2"/>
    <property type="match status" value="1"/>
</dbReference>
<feature type="domain" description="tRNA uridine 5-carboxymethylaminomethyl modification enzyme C-terminal subdomain" evidence="6">
    <location>
        <begin position="640"/>
        <end position="710"/>
    </location>
</feature>
<dbReference type="InterPro" id="IPR026904">
    <property type="entry name" value="MnmG_C"/>
</dbReference>
<evidence type="ECO:0000256" key="2">
    <source>
        <dbReference type="ARBA" id="ARBA00007653"/>
    </source>
</evidence>
<dbReference type="PRINTS" id="PR00411">
    <property type="entry name" value="PNDRDTASEI"/>
</dbReference>
<dbReference type="EMBL" id="CAXHTA020000007">
    <property type="protein sequence ID" value="CAL5222835.1"/>
    <property type="molecule type" value="Genomic_DNA"/>
</dbReference>
<dbReference type="Gene3D" id="3.50.50.60">
    <property type="entry name" value="FAD/NAD(P)-binding domain"/>
    <property type="match status" value="2"/>
</dbReference>
<evidence type="ECO:0000313" key="8">
    <source>
        <dbReference type="Proteomes" id="UP001497392"/>
    </source>
</evidence>
<gene>
    <name evidence="7" type="primary">g5259</name>
    <name evidence="7" type="ORF">VP750_LOCUS4494</name>
</gene>
<keyword evidence="3" id="KW-0285">Flavoprotein</keyword>
<dbReference type="SUPFAM" id="SSF51905">
    <property type="entry name" value="FAD/NAD(P)-binding domain"/>
    <property type="match status" value="1"/>
</dbReference>
<keyword evidence="8" id="KW-1185">Reference proteome</keyword>
<evidence type="ECO:0000256" key="1">
    <source>
        <dbReference type="ARBA" id="ARBA00001974"/>
    </source>
</evidence>
<protein>
    <submittedName>
        <fullName evidence="7">G5259 protein</fullName>
    </submittedName>
</protein>
<dbReference type="InterPro" id="IPR020595">
    <property type="entry name" value="MnmG-rel_CS"/>
</dbReference>
<organism evidence="7 8">
    <name type="scientific">Coccomyxa viridis</name>
    <dbReference type="NCBI Taxonomy" id="1274662"/>
    <lineage>
        <taxon>Eukaryota</taxon>
        <taxon>Viridiplantae</taxon>
        <taxon>Chlorophyta</taxon>
        <taxon>core chlorophytes</taxon>
        <taxon>Trebouxiophyceae</taxon>
        <taxon>Trebouxiophyceae incertae sedis</taxon>
        <taxon>Coccomyxaceae</taxon>
        <taxon>Coccomyxa</taxon>
    </lineage>
</organism>
<dbReference type="InterPro" id="IPR002218">
    <property type="entry name" value="MnmG-rel"/>
</dbReference>
<dbReference type="Pfam" id="PF13932">
    <property type="entry name" value="SAM_GIDA_C"/>
    <property type="match status" value="1"/>
</dbReference>
<comment type="similarity">
    <text evidence="2">Belongs to the MnmG family.</text>
</comment>
<name>A0ABP1FSC6_9CHLO</name>
<dbReference type="Pfam" id="PF01134">
    <property type="entry name" value="GIDA"/>
    <property type="match status" value="2"/>
</dbReference>
<dbReference type="Gene3D" id="1.10.150.570">
    <property type="entry name" value="GidA associated domain, C-terminal subdomain"/>
    <property type="match status" value="1"/>
</dbReference>
<evidence type="ECO:0000256" key="5">
    <source>
        <dbReference type="SAM" id="MobiDB-lite"/>
    </source>
</evidence>
<sequence>MKLAQFRNMIGKQTCHICESRLNGFFSQRGCRRQLRTAIRAASPDVDVLVVGGGHAGCEAAAAAARRGAQTLLVTPSPAASIGEMSCNPSIGGLAKGTLVREVDALDGLMGKAADEAGIQFRMLNASKGPAVRGPRAQMDRALYKKAMQRLVGEQPNLAVHDGAVTDLILERQLSNGQASVSGVTLASGERIRCRRLVITTGTFLRGVIHIGSQSRAAGRMPSTAASDAAAAGSGAPAAAAAAQATDAADETAALAAGTLAKTLDAHGFRLSRLKTGTPPRIDARTVDFSNMEEQPTDDEPIPFSFLNMSNTAWTPPAQQVACYGTRTTAASEELVTACMADGRGARFGSGLTVAQGGCTEPRYCPSLETKFKRFPGRTHHVWLEPEGLDSHVLYPNGLSNSLEPEDQIELLRTVPGLENATMLQPAYAVEYDYIDPRELLPTLESRRISGLYLAGQINGTTGYEEAAAQGLIAGANAAVPEAPITVSRSQGYSGVLVNDLVTLGTSEPYRMLSARAEFRLLLRPDNADCRLTAMGIDLGLVGAERQESFQQRQAGMLAAEGLLDRVRLTATAWKRAGIPIGDGGGWHTAAELLARTEITVQQLAAAAEVNQAEESQALSRLADSGFSSSSAVATAVHNCRYRPYIARQAAEAAELARGEELLLPPDLDYSAIQLSGEDREKLGAARPTNLAAAQRIPGVTPAALLSLLQHVRRRGGKQRDLHDSDQRSDRRPTRLQQSASAASARELARA</sequence>
<evidence type="ECO:0000256" key="4">
    <source>
        <dbReference type="ARBA" id="ARBA00022827"/>
    </source>
</evidence>
<comment type="cofactor">
    <cofactor evidence="1">
        <name>FAD</name>
        <dbReference type="ChEBI" id="CHEBI:57692"/>
    </cofactor>
</comment>
<evidence type="ECO:0000313" key="7">
    <source>
        <dbReference type="EMBL" id="CAL5222835.1"/>
    </source>
</evidence>
<proteinExistence type="inferred from homology"/>
<dbReference type="PANTHER" id="PTHR11806">
    <property type="entry name" value="GLUCOSE INHIBITED DIVISION PROTEIN A"/>
    <property type="match status" value="1"/>
</dbReference>
<dbReference type="SMART" id="SM01228">
    <property type="entry name" value="GIDA_assoc_3"/>
    <property type="match status" value="1"/>
</dbReference>
<dbReference type="Pfam" id="PF21680">
    <property type="entry name" value="GIDA_C_1st"/>
    <property type="match status" value="1"/>
</dbReference>
<dbReference type="InterPro" id="IPR036188">
    <property type="entry name" value="FAD/NAD-bd_sf"/>
</dbReference>
<dbReference type="InterPro" id="IPR047001">
    <property type="entry name" value="MnmG_C_subdom"/>
</dbReference>
<dbReference type="Proteomes" id="UP001497392">
    <property type="component" value="Unassembled WGS sequence"/>
</dbReference>